<dbReference type="STRING" id="322095.HMPREF3185_01347"/>
<dbReference type="Gene3D" id="2.30.30.790">
    <property type="match status" value="1"/>
</dbReference>
<dbReference type="SUPFAM" id="SSF50104">
    <property type="entry name" value="Translation proteins SH3-like domain"/>
    <property type="match status" value="1"/>
</dbReference>
<dbReference type="GO" id="GO:0003735">
    <property type="term" value="F:structural constituent of ribosome"/>
    <property type="evidence" value="ECO:0007669"/>
    <property type="project" value="InterPro"/>
</dbReference>
<comment type="caution">
    <text evidence="7">The sequence shown here is derived from an EMBL/GenBank/DDBJ whole genome shotgun (WGS) entry which is preliminary data.</text>
</comment>
<evidence type="ECO:0000313" key="7">
    <source>
        <dbReference type="EMBL" id="KXB75499.1"/>
    </source>
</evidence>
<evidence type="ECO:0000313" key="8">
    <source>
        <dbReference type="Proteomes" id="UP000070224"/>
    </source>
</evidence>
<dbReference type="HAMAP" id="MF_00402">
    <property type="entry name" value="Ribosomal_bL19"/>
    <property type="match status" value="1"/>
</dbReference>
<evidence type="ECO:0000256" key="6">
    <source>
        <dbReference type="RuleBase" id="RU000559"/>
    </source>
</evidence>
<sequence length="119" mass="13752">MDFIKIVNEAFATGKSHPAFRSGDTITVDYRISEGGKERIQRYRGVVIRISGHGDKKRFTVRKISEGVGVERIFTIESPFIEKITVEKFGKVRRAKLYYLRALTGKKARIKERRYVAEK</sequence>
<protein>
    <recommendedName>
        <fullName evidence="4 5">Large ribosomal subunit protein bL19</fullName>
    </recommendedName>
</protein>
<keyword evidence="8" id="KW-1185">Reference proteome</keyword>
<comment type="similarity">
    <text evidence="1 5 6">Belongs to the bacterial ribosomal protein bL19 family.</text>
</comment>
<name>A0A134B6D8_9PORP</name>
<dbReference type="GO" id="GO:0022625">
    <property type="term" value="C:cytosolic large ribosomal subunit"/>
    <property type="evidence" value="ECO:0007669"/>
    <property type="project" value="TreeGrafter"/>
</dbReference>
<dbReference type="Pfam" id="PF01245">
    <property type="entry name" value="Ribosomal_L19"/>
    <property type="match status" value="1"/>
</dbReference>
<dbReference type="EMBL" id="LSDK01000091">
    <property type="protein sequence ID" value="KXB75499.1"/>
    <property type="molecule type" value="Genomic_DNA"/>
</dbReference>
<dbReference type="PRINTS" id="PR00061">
    <property type="entry name" value="RIBOSOMALL19"/>
</dbReference>
<dbReference type="InterPro" id="IPR038657">
    <property type="entry name" value="Ribosomal_bL19_sf"/>
</dbReference>
<dbReference type="InterPro" id="IPR018257">
    <property type="entry name" value="Ribosomal_bL19_CS"/>
</dbReference>
<keyword evidence="3 5" id="KW-0687">Ribonucleoprotein</keyword>
<evidence type="ECO:0000256" key="1">
    <source>
        <dbReference type="ARBA" id="ARBA00005781"/>
    </source>
</evidence>
<proteinExistence type="inferred from homology"/>
<dbReference type="OrthoDB" id="9803541at2"/>
<evidence type="ECO:0000256" key="3">
    <source>
        <dbReference type="ARBA" id="ARBA00023274"/>
    </source>
</evidence>
<evidence type="ECO:0000256" key="5">
    <source>
        <dbReference type="HAMAP-Rule" id="MF_00402"/>
    </source>
</evidence>
<dbReference type="InterPro" id="IPR001857">
    <property type="entry name" value="Ribosomal_bL19"/>
</dbReference>
<dbReference type="PIRSF" id="PIRSF002191">
    <property type="entry name" value="Ribosomal_L19"/>
    <property type="match status" value="1"/>
</dbReference>
<accession>A0A134B6D8</accession>
<evidence type="ECO:0000256" key="2">
    <source>
        <dbReference type="ARBA" id="ARBA00022980"/>
    </source>
</evidence>
<comment type="function">
    <text evidence="5 6">This protein is located at the 30S-50S ribosomal subunit interface and may play a role in the structure and function of the aminoacyl-tRNA binding site.</text>
</comment>
<reference evidence="8" key="1">
    <citation type="submission" date="2016-01" db="EMBL/GenBank/DDBJ databases">
        <authorList>
            <person name="Mitreva M."/>
            <person name="Pepin K.H."/>
            <person name="Mihindukulasuriya K.A."/>
            <person name="Fulton R."/>
            <person name="Fronick C."/>
            <person name="O'Laughlin M."/>
            <person name="Miner T."/>
            <person name="Herter B."/>
            <person name="Rosa B.A."/>
            <person name="Cordes M."/>
            <person name="Tomlinson C."/>
            <person name="Wollam A."/>
            <person name="Palsikar V.B."/>
            <person name="Mardis E.R."/>
            <person name="Wilson R.K."/>
        </authorList>
    </citation>
    <scope>NUCLEOTIDE SEQUENCE [LARGE SCALE GENOMIC DNA]</scope>
    <source>
        <strain evidence="8">KA00683</strain>
    </source>
</reference>
<dbReference type="RefSeq" id="WP_009433261.1">
    <property type="nucleotide sequence ID" value="NZ_KQ960453.1"/>
</dbReference>
<dbReference type="PROSITE" id="PS01015">
    <property type="entry name" value="RIBOSOMAL_L19"/>
    <property type="match status" value="1"/>
</dbReference>
<dbReference type="FunFam" id="2.30.30.790:FF:000001">
    <property type="entry name" value="50S ribosomal protein L19"/>
    <property type="match status" value="1"/>
</dbReference>
<dbReference type="PANTHER" id="PTHR15680">
    <property type="entry name" value="RIBOSOMAL PROTEIN L19"/>
    <property type="match status" value="1"/>
</dbReference>
<evidence type="ECO:0000256" key="4">
    <source>
        <dbReference type="ARBA" id="ARBA00035171"/>
    </source>
</evidence>
<keyword evidence="2 5" id="KW-0689">Ribosomal protein</keyword>
<dbReference type="AlphaFoldDB" id="A0A134B6D8"/>
<organism evidence="7 8">
    <name type="scientific">Porphyromonas somerae</name>
    <dbReference type="NCBI Taxonomy" id="322095"/>
    <lineage>
        <taxon>Bacteria</taxon>
        <taxon>Pseudomonadati</taxon>
        <taxon>Bacteroidota</taxon>
        <taxon>Bacteroidia</taxon>
        <taxon>Bacteroidales</taxon>
        <taxon>Porphyromonadaceae</taxon>
        <taxon>Porphyromonas</taxon>
    </lineage>
</organism>
<dbReference type="Proteomes" id="UP000070224">
    <property type="component" value="Unassembled WGS sequence"/>
</dbReference>
<dbReference type="PANTHER" id="PTHR15680:SF9">
    <property type="entry name" value="LARGE RIBOSOMAL SUBUNIT PROTEIN BL19M"/>
    <property type="match status" value="1"/>
</dbReference>
<dbReference type="InterPro" id="IPR008991">
    <property type="entry name" value="Translation_prot_SH3-like_sf"/>
</dbReference>
<dbReference type="PATRIC" id="fig|322095.3.peg.1331"/>
<dbReference type="NCBIfam" id="TIGR01024">
    <property type="entry name" value="rplS_bact"/>
    <property type="match status" value="1"/>
</dbReference>
<gene>
    <name evidence="5" type="primary">rplS</name>
    <name evidence="7" type="ORF">HMPREF3185_01347</name>
</gene>
<dbReference type="GO" id="GO:0006412">
    <property type="term" value="P:translation"/>
    <property type="evidence" value="ECO:0007669"/>
    <property type="project" value="UniProtKB-UniRule"/>
</dbReference>